<feature type="coiled-coil region" evidence="2">
    <location>
        <begin position="368"/>
        <end position="441"/>
    </location>
</feature>
<feature type="compositionally biased region" description="Basic and acidic residues" evidence="3">
    <location>
        <begin position="907"/>
        <end position="926"/>
    </location>
</feature>
<dbReference type="OrthoDB" id="5978643at2759"/>
<reference evidence="5 6" key="1">
    <citation type="submission" date="2015-01" db="EMBL/GenBank/DDBJ databases">
        <title>Evolution of Trichinella species and genotypes.</title>
        <authorList>
            <person name="Korhonen P.K."/>
            <person name="Edoardo P."/>
            <person name="Giuseppe L.R."/>
            <person name="Gasser R.B."/>
        </authorList>
    </citation>
    <scope>NUCLEOTIDE SEQUENCE [LARGE SCALE GENOMIC DNA]</scope>
    <source>
        <strain evidence="5">ISS2496</strain>
    </source>
</reference>
<dbReference type="EMBL" id="JYDQ01000038">
    <property type="protein sequence ID" value="KRY19204.1"/>
    <property type="molecule type" value="Genomic_DNA"/>
</dbReference>
<dbReference type="PANTHER" id="PTHR10881:SF46">
    <property type="entry name" value="GOLGIN SUBFAMILY A MEMBER 2"/>
    <property type="match status" value="1"/>
</dbReference>
<keyword evidence="1 2" id="KW-0175">Coiled coil</keyword>
<comment type="caution">
    <text evidence="5">The sequence shown here is derived from an EMBL/GenBank/DDBJ whole genome shotgun (WGS) entry which is preliminary data.</text>
</comment>
<name>A0A0V1A3M5_9BILA</name>
<organism evidence="5 6">
    <name type="scientific">Trichinella patagoniensis</name>
    <dbReference type="NCBI Taxonomy" id="990121"/>
    <lineage>
        <taxon>Eukaryota</taxon>
        <taxon>Metazoa</taxon>
        <taxon>Ecdysozoa</taxon>
        <taxon>Nematoda</taxon>
        <taxon>Enoplea</taxon>
        <taxon>Dorylaimia</taxon>
        <taxon>Trichinellida</taxon>
        <taxon>Trichinellidae</taxon>
        <taxon>Trichinella</taxon>
    </lineage>
</organism>
<accession>A0A0V1A3M5</accession>
<feature type="coiled-coil region" evidence="2">
    <location>
        <begin position="215"/>
        <end position="343"/>
    </location>
</feature>
<feature type="domain" description="Golgin subfamily A conserved" evidence="4">
    <location>
        <begin position="403"/>
        <end position="561"/>
    </location>
</feature>
<dbReference type="STRING" id="990121.A0A0V1A3M5"/>
<dbReference type="GO" id="GO:0032580">
    <property type="term" value="C:Golgi cisterna membrane"/>
    <property type="evidence" value="ECO:0007669"/>
    <property type="project" value="TreeGrafter"/>
</dbReference>
<evidence type="ECO:0000256" key="2">
    <source>
        <dbReference type="SAM" id="Coils"/>
    </source>
</evidence>
<feature type="coiled-coil region" evidence="2">
    <location>
        <begin position="465"/>
        <end position="499"/>
    </location>
</feature>
<dbReference type="EMBL" id="JYDQ01000038">
    <property type="protein sequence ID" value="KRY19206.1"/>
    <property type="molecule type" value="Genomic_DNA"/>
</dbReference>
<dbReference type="GO" id="GO:0007030">
    <property type="term" value="P:Golgi organization"/>
    <property type="evidence" value="ECO:0007669"/>
    <property type="project" value="TreeGrafter"/>
</dbReference>
<feature type="region of interest" description="Disordered" evidence="3">
    <location>
        <begin position="903"/>
        <end position="926"/>
    </location>
</feature>
<protein>
    <submittedName>
        <fullName evidence="5">Golgin subfamily A member 2</fullName>
    </submittedName>
</protein>
<feature type="coiled-coil region" evidence="2">
    <location>
        <begin position="691"/>
        <end position="718"/>
    </location>
</feature>
<dbReference type="InterPro" id="IPR043976">
    <property type="entry name" value="GOLGA_cons_dom"/>
</dbReference>
<proteinExistence type="predicted"/>
<keyword evidence="6" id="KW-1185">Reference proteome</keyword>
<feature type="coiled-coil region" evidence="2">
    <location>
        <begin position="749"/>
        <end position="783"/>
    </location>
</feature>
<dbReference type="PANTHER" id="PTHR10881">
    <property type="entry name" value="GOLGIN SUBFAMILY A MEMBER-RELATED"/>
    <property type="match status" value="1"/>
</dbReference>
<evidence type="ECO:0000313" key="5">
    <source>
        <dbReference type="EMBL" id="KRY19204.1"/>
    </source>
</evidence>
<gene>
    <name evidence="5" type="primary">Golga2</name>
    <name evidence="5" type="ORF">T12_10194</name>
</gene>
<dbReference type="GO" id="GO:0000137">
    <property type="term" value="C:Golgi cis cisterna"/>
    <property type="evidence" value="ECO:0007669"/>
    <property type="project" value="TreeGrafter"/>
</dbReference>
<dbReference type="InterPro" id="IPR024858">
    <property type="entry name" value="GOLGA"/>
</dbReference>
<sequence>MDEERLKKLESAKKKLKEFQSKNLQKPIVDAAYLNTLMQKKIQHSLTGNVNVESIENSSFSPSSNNSDGGVFALNTGPPSVLESEMSHTAAGAANDFDSNKQEHVNSSLQKLNQPDMIAPNLNFFQSDFTKNDKSVANHHSQGMSLTRNQSEIELENSLLKDRLCAEQESKMELEKTYQALQSEYNKLRTGKEAPSAFEERNSLLEEIQTHTKIIGVLVEEKSSLQSQLRQAKEMFKALQMEHVSMQMKFVQRQEVDKNATTMINELQAENAALKSSVQQQGIQLTTQRYELTRQLHGLSILQQDKNELSVKLKAQSELIESMKEAEKKLKRSLESREIYAKQLSQALTNSEAGNGNDHSERTTFSILEEKQAEIDKLNAEMNTVKQQLLEAKQSFEKYEQSAEEKIAILSREIQKHQAEKSTLLMKLEQLETELKALQSVNKVESVVERDKNLDADVIESMKLVSELHCELEIMNKRVQQLEIAVQEKELHISNLELQLREKIDYARNCQSILEQLHSERVTAGRALAQNHDLKERLCELQNKFVEMSEANAVMTDRLQTLTSKLASVNQNENVKSTTDSYTSMTDEEQCSFCTNSCNNSDNTLVELNMKIEQLTMENDYLKQCLAANLSEVDQATTTTETSLVESEINFTSVEQLTTINEDTSANSENITDVQSLEVEKKNNAHSCTEHQNLSDRIETLSEEDEKLQNRMLSLNASLAAKELLSNSDQFASGRRNDGQSTEDLLRSLHELQQRFIQAMNENASLTDRNQRMEHLIIQLQSETETIGEFVTLYQHQRRVVRQRLIEKEEYVAQIAREKEVMKEKVAELRLLFVDLLRERNLLKAYSHKAAGQSMPRGRELDNIKCPVRLSQTIIDETVLYNQHAGGQKKSVASGADVAVGEVNLSNEKRTDEKVDNSLENEKAETDGSLVDRIMNLLAEIQNPEMVNQLPSQGPQMHCKYCTGKIKVI</sequence>
<dbReference type="Pfam" id="PF15070">
    <property type="entry name" value="GOLGA2L5"/>
    <property type="match status" value="2"/>
</dbReference>
<evidence type="ECO:0000259" key="4">
    <source>
        <dbReference type="Pfam" id="PF15070"/>
    </source>
</evidence>
<evidence type="ECO:0000256" key="3">
    <source>
        <dbReference type="SAM" id="MobiDB-lite"/>
    </source>
</evidence>
<dbReference type="Proteomes" id="UP000054783">
    <property type="component" value="Unassembled WGS sequence"/>
</dbReference>
<evidence type="ECO:0000313" key="6">
    <source>
        <dbReference type="Proteomes" id="UP000054783"/>
    </source>
</evidence>
<evidence type="ECO:0000256" key="1">
    <source>
        <dbReference type="ARBA" id="ARBA00023054"/>
    </source>
</evidence>
<feature type="domain" description="Golgin subfamily A conserved" evidence="4">
    <location>
        <begin position="601"/>
        <end position="841"/>
    </location>
</feature>
<dbReference type="AlphaFoldDB" id="A0A0V1A3M5"/>
<dbReference type="GO" id="GO:0005801">
    <property type="term" value="C:cis-Golgi network"/>
    <property type="evidence" value="ECO:0007669"/>
    <property type="project" value="TreeGrafter"/>
</dbReference>